<dbReference type="InterPro" id="IPR011044">
    <property type="entry name" value="Quino_amine_DH_bsu"/>
</dbReference>
<dbReference type="SUPFAM" id="SSF50969">
    <property type="entry name" value="YVTN repeat-like/Quinoprotein amine dehydrogenase"/>
    <property type="match status" value="1"/>
</dbReference>
<dbReference type="PANTHER" id="PTHR46928:SF1">
    <property type="entry name" value="MESENCHYME-SPECIFIC CELL SURFACE GLYCOPROTEIN"/>
    <property type="match status" value="1"/>
</dbReference>
<dbReference type="InterPro" id="IPR015943">
    <property type="entry name" value="WD40/YVTN_repeat-like_dom_sf"/>
</dbReference>
<dbReference type="EMBL" id="FUKJ01000230">
    <property type="protein sequence ID" value="SJM93040.1"/>
    <property type="molecule type" value="Genomic_DNA"/>
</dbReference>
<proteinExistence type="predicted"/>
<keyword evidence="4" id="KW-1185">Reference proteome</keyword>
<dbReference type="Proteomes" id="UP000195442">
    <property type="component" value="Unassembled WGS sequence"/>
</dbReference>
<accession>A0A1R4HAZ8</accession>
<evidence type="ECO:0000313" key="3">
    <source>
        <dbReference type="EMBL" id="SJM93040.1"/>
    </source>
</evidence>
<evidence type="ECO:0000313" key="4">
    <source>
        <dbReference type="Proteomes" id="UP000195442"/>
    </source>
</evidence>
<dbReference type="Gene3D" id="2.130.10.10">
    <property type="entry name" value="YVTN repeat-like/Quinoprotein amine dehydrogenase"/>
    <property type="match status" value="2"/>
</dbReference>
<protein>
    <recommendedName>
        <fullName evidence="2">Choice-of-anchor I domain-containing protein</fullName>
    </recommendedName>
</protein>
<feature type="domain" description="Choice-of-anchor I" evidence="2">
    <location>
        <begin position="299"/>
        <end position="388"/>
    </location>
</feature>
<dbReference type="AlphaFoldDB" id="A0A1R4HAZ8"/>
<dbReference type="PANTHER" id="PTHR46928">
    <property type="entry name" value="MESENCHYME-SPECIFIC CELL SURFACE GLYCOPROTEIN"/>
    <property type="match status" value="1"/>
</dbReference>
<organism evidence="3 4">
    <name type="scientific">Crenothrix polyspora</name>
    <dbReference type="NCBI Taxonomy" id="360316"/>
    <lineage>
        <taxon>Bacteria</taxon>
        <taxon>Pseudomonadati</taxon>
        <taxon>Pseudomonadota</taxon>
        <taxon>Gammaproteobacteria</taxon>
        <taxon>Methylococcales</taxon>
        <taxon>Crenotrichaceae</taxon>
        <taxon>Crenothrix</taxon>
    </lineage>
</organism>
<gene>
    <name evidence="3" type="ORF">CRENPOLYSF2_3050005</name>
</gene>
<feature type="region of interest" description="Disordered" evidence="1">
    <location>
        <begin position="383"/>
        <end position="403"/>
    </location>
</feature>
<dbReference type="InterPro" id="IPR052956">
    <property type="entry name" value="Mesenchyme-surface_protein"/>
</dbReference>
<evidence type="ECO:0000256" key="1">
    <source>
        <dbReference type="SAM" id="MobiDB-lite"/>
    </source>
</evidence>
<name>A0A1R4HAZ8_9GAMM</name>
<dbReference type="InterPro" id="IPR055188">
    <property type="entry name" value="Choice_anch_I"/>
</dbReference>
<evidence type="ECO:0000259" key="2">
    <source>
        <dbReference type="Pfam" id="PF22494"/>
    </source>
</evidence>
<reference evidence="4" key="1">
    <citation type="submission" date="2017-02" db="EMBL/GenBank/DDBJ databases">
        <authorList>
            <person name="Daims H."/>
        </authorList>
    </citation>
    <scope>NUCLEOTIDE SEQUENCE [LARGE SCALE GENOMIC DNA]</scope>
</reference>
<sequence length="531" mass="57492">MIAFKINILPIPIPVAVQLILMRLLLKISPIIKLLPFLCLVACTSVPNPSANWHVNAVSLYDSGHDKGTEIISVQQTTLRAVLSNFDTGEVDVLDVSQPTYLKRTARFNLRLSKGEELTSVAFHPTLDVFAAVIDAGNSPGRLEIRSASTGAMIDRITVGFGPDAVVFSGDGSVLMIANEGEDFLFEPLKKQFFSPEGSISLVRLSKTGHINSHKNLELADMINHQTIVINQGGRFMEREIDWNGDGKISKKIDFDGDGVIDKKKVLLGYFEGRDVFGTETSGEKKILIPIKTHSPALLEPEYIAISPDASKAFVTLQEDDAVAVVDLINEHVMSYYGLGATHHKTDARYDGWIKFNQPLTGLREPDGITTVANGRYFVTADEGDTDSDSASLADGQPTSGGRSVSVFDAATGTLLGDTGNQLDETAFANKVYPERRSNRKGSEPEMLVAIDLDGVPYVAVGMERAGAVELISLADPSHPKVVALGKIAGDENKSPEGIAHFEVSGEHYVITANEMSGTVECFKISRNFAQ</sequence>
<dbReference type="Pfam" id="PF22494">
    <property type="entry name" value="choice_anch_I"/>
    <property type="match status" value="1"/>
</dbReference>